<comment type="caution">
    <text evidence="5">The sequence shown here is derived from an EMBL/GenBank/DDBJ whole genome shotgun (WGS) entry which is preliminary data.</text>
</comment>
<evidence type="ECO:0000313" key="6">
    <source>
        <dbReference type="Proteomes" id="UP000230750"/>
    </source>
</evidence>
<dbReference type="Pfam" id="PF00829">
    <property type="entry name" value="Ribosomal_L21p"/>
    <property type="match status" value="1"/>
</dbReference>
<evidence type="ECO:0000256" key="3">
    <source>
        <dbReference type="ARBA" id="ARBA00023274"/>
    </source>
</evidence>
<dbReference type="NCBIfam" id="TIGR00061">
    <property type="entry name" value="L21"/>
    <property type="match status" value="1"/>
</dbReference>
<comment type="similarity">
    <text evidence="1">Belongs to the bacterial ribosomal protein bL21 family.</text>
</comment>
<evidence type="ECO:0000256" key="4">
    <source>
        <dbReference type="ARBA" id="ARBA00044129"/>
    </source>
</evidence>
<evidence type="ECO:0000256" key="1">
    <source>
        <dbReference type="ARBA" id="ARBA00008563"/>
    </source>
</evidence>
<accession>A0A2G8L9H1</accession>
<dbReference type="GO" id="GO:0006412">
    <property type="term" value="P:translation"/>
    <property type="evidence" value="ECO:0007669"/>
    <property type="project" value="InterPro"/>
</dbReference>
<dbReference type="PANTHER" id="PTHR21349">
    <property type="entry name" value="50S RIBOSOMAL PROTEIN L21"/>
    <property type="match status" value="1"/>
</dbReference>
<proteinExistence type="inferred from homology"/>
<dbReference type="InterPro" id="IPR036164">
    <property type="entry name" value="bL21-like_sf"/>
</dbReference>
<dbReference type="InterPro" id="IPR028909">
    <property type="entry name" value="bL21-like"/>
</dbReference>
<name>A0A2G8L9H1_STIJA</name>
<dbReference type="GO" id="GO:0005762">
    <property type="term" value="C:mitochondrial large ribosomal subunit"/>
    <property type="evidence" value="ECO:0007669"/>
    <property type="project" value="TreeGrafter"/>
</dbReference>
<keyword evidence="6" id="KW-1185">Reference proteome</keyword>
<evidence type="ECO:0000256" key="2">
    <source>
        <dbReference type="ARBA" id="ARBA00022980"/>
    </source>
</evidence>
<dbReference type="OrthoDB" id="5994at2759"/>
<reference evidence="5 6" key="1">
    <citation type="journal article" date="2017" name="PLoS Biol.">
        <title>The sea cucumber genome provides insights into morphological evolution and visceral regeneration.</title>
        <authorList>
            <person name="Zhang X."/>
            <person name="Sun L."/>
            <person name="Yuan J."/>
            <person name="Sun Y."/>
            <person name="Gao Y."/>
            <person name="Zhang L."/>
            <person name="Li S."/>
            <person name="Dai H."/>
            <person name="Hamel J.F."/>
            <person name="Liu C."/>
            <person name="Yu Y."/>
            <person name="Liu S."/>
            <person name="Lin W."/>
            <person name="Guo K."/>
            <person name="Jin S."/>
            <person name="Xu P."/>
            <person name="Storey K.B."/>
            <person name="Huan P."/>
            <person name="Zhang T."/>
            <person name="Zhou Y."/>
            <person name="Zhang J."/>
            <person name="Lin C."/>
            <person name="Li X."/>
            <person name="Xing L."/>
            <person name="Huo D."/>
            <person name="Sun M."/>
            <person name="Wang L."/>
            <person name="Mercier A."/>
            <person name="Li F."/>
            <person name="Yang H."/>
            <person name="Xiang J."/>
        </authorList>
    </citation>
    <scope>NUCLEOTIDE SEQUENCE [LARGE SCALE GENOMIC DNA]</scope>
    <source>
        <strain evidence="5">Shaxun</strain>
        <tissue evidence="5">Muscle</tissue>
    </source>
</reference>
<dbReference type="Proteomes" id="UP000230750">
    <property type="component" value="Unassembled WGS sequence"/>
</dbReference>
<sequence>MDIGRVFAVVLIGGSQFKVTAEDLIQFVGHVEADVGERIRLEKVLLVGGDNFSVIGKPLLSSDMVRIEATVVEKTLSEKKILFRFKRRMNYKRYKGDEVL</sequence>
<dbReference type="PANTHER" id="PTHR21349:SF0">
    <property type="entry name" value="LARGE RIBOSOMAL SUBUNIT PROTEIN BL21M"/>
    <property type="match status" value="1"/>
</dbReference>
<keyword evidence="3" id="KW-0687">Ribonucleoprotein</keyword>
<protein>
    <recommendedName>
        <fullName evidence="4">Large ribosomal subunit protein bL21m</fullName>
    </recommendedName>
</protein>
<evidence type="ECO:0000313" key="5">
    <source>
        <dbReference type="EMBL" id="PIK56790.1"/>
    </source>
</evidence>
<dbReference type="GO" id="GO:0003735">
    <property type="term" value="F:structural constituent of ribosome"/>
    <property type="evidence" value="ECO:0007669"/>
    <property type="project" value="InterPro"/>
</dbReference>
<gene>
    <name evidence="5" type="ORF">BSL78_06321</name>
</gene>
<dbReference type="SUPFAM" id="SSF141091">
    <property type="entry name" value="L21p-like"/>
    <property type="match status" value="1"/>
</dbReference>
<organism evidence="5 6">
    <name type="scientific">Stichopus japonicus</name>
    <name type="common">Sea cucumber</name>
    <dbReference type="NCBI Taxonomy" id="307972"/>
    <lineage>
        <taxon>Eukaryota</taxon>
        <taxon>Metazoa</taxon>
        <taxon>Echinodermata</taxon>
        <taxon>Eleutherozoa</taxon>
        <taxon>Echinozoa</taxon>
        <taxon>Holothuroidea</taxon>
        <taxon>Aspidochirotacea</taxon>
        <taxon>Aspidochirotida</taxon>
        <taxon>Stichopodidae</taxon>
        <taxon>Apostichopus</taxon>
    </lineage>
</organism>
<dbReference type="EMBL" id="MRZV01000164">
    <property type="protein sequence ID" value="PIK56790.1"/>
    <property type="molecule type" value="Genomic_DNA"/>
</dbReference>
<dbReference type="AlphaFoldDB" id="A0A2G8L9H1"/>
<dbReference type="GO" id="GO:0003723">
    <property type="term" value="F:RNA binding"/>
    <property type="evidence" value="ECO:0007669"/>
    <property type="project" value="InterPro"/>
</dbReference>
<dbReference type="STRING" id="307972.A0A2G8L9H1"/>
<keyword evidence="2 5" id="KW-0689">Ribosomal protein</keyword>
<dbReference type="InterPro" id="IPR001787">
    <property type="entry name" value="Ribosomal_bL21"/>
</dbReference>